<dbReference type="InterPro" id="IPR001870">
    <property type="entry name" value="B30.2/SPRY"/>
</dbReference>
<dbReference type="PROSITE" id="PS00518">
    <property type="entry name" value="ZF_RING_1"/>
    <property type="match status" value="1"/>
</dbReference>
<dbReference type="InterPro" id="IPR003879">
    <property type="entry name" value="Butyrophylin_SPRY"/>
</dbReference>
<dbReference type="OrthoDB" id="6105938at2759"/>
<keyword evidence="6" id="KW-0175">Coiled coil</keyword>
<dbReference type="SUPFAM" id="SSF57845">
    <property type="entry name" value="B-box zinc-binding domain"/>
    <property type="match status" value="1"/>
</dbReference>
<dbReference type="PROSITE" id="PS50089">
    <property type="entry name" value="ZF_RING_2"/>
    <property type="match status" value="1"/>
</dbReference>
<dbReference type="InterPro" id="IPR013320">
    <property type="entry name" value="ConA-like_dom_sf"/>
</dbReference>
<dbReference type="PRINTS" id="PR01407">
    <property type="entry name" value="BUTYPHLNCDUF"/>
</dbReference>
<accession>A0A8J0TVA6</accession>
<dbReference type="PANTHER" id="PTHR25465:SF67">
    <property type="entry name" value="E3 UBIQUITIN-PROTEIN LIGASE MIDLINE-1"/>
    <property type="match status" value="1"/>
</dbReference>
<feature type="signal peptide" evidence="8">
    <location>
        <begin position="1"/>
        <end position="16"/>
    </location>
</feature>
<dbReference type="GeneID" id="108701163"/>
<dbReference type="KEGG" id="xla:108701163"/>
<dbReference type="SMART" id="SM00449">
    <property type="entry name" value="SPRY"/>
    <property type="match status" value="1"/>
</dbReference>
<dbReference type="GO" id="GO:0045087">
    <property type="term" value="P:innate immune response"/>
    <property type="evidence" value="ECO:0007669"/>
    <property type="project" value="UniProtKB-KW"/>
</dbReference>
<dbReference type="Pfam" id="PF13445">
    <property type="entry name" value="zf-RING_UBOX"/>
    <property type="match status" value="1"/>
</dbReference>
<evidence type="ECO:0000259" key="10">
    <source>
        <dbReference type="PROSITE" id="PS50119"/>
    </source>
</evidence>
<sequence length="546" mass="61797">MTFCFQFHFFLPPAMASADLRDELNCSICLGIYTDPVTLPCGHNFCQICIENVLGSQDGSGVYTCPVCREEYLERPALRKNTTLSNIAEHFHPAVLEGDGTGIFCTYCIHSPVPAAKTCLHCEAFLCDNHVRVHSKSAEHVLTEPTTSPRDKICSVHKEARKYYCSIDDVCICVSCSIIGEHRGHQVEPLSEASEKKKKKLRQVQKTLSLKRGQIRLAAQSLEKNWREEKNSIATLTEIFTALFKDMKNPLRAEAQRSTHEISKKEEQLSLTASSLIGRLETKAEELSTRVCYIEDVCNMVDPIAVLQEWESDSVDEIEDLKLEEELQEFHGTLRTVGVEAFVTLQARSFDLLPDIKPMKWFDIQVVSDLQLDVETAANNVVISKDLKTASWTGIDQCRKESQKRFQSCQVLSCRAFYSGKHYWSVDTSELGDWMVGVAYPSIGRKGAGSFIGYTNNKSWCLCRCDKGYTMMHGTEVQILYQLSCCRLGIYLEYEAGRLSFYELSGPIRHLHTYIAKFTEPLHPVFCVSKNANSPDMSYSWIRIQS</sequence>
<evidence type="ECO:0000256" key="3">
    <source>
        <dbReference type="ARBA" id="ARBA00022771"/>
    </source>
</evidence>
<evidence type="ECO:0000256" key="6">
    <source>
        <dbReference type="ARBA" id="ARBA00023054"/>
    </source>
</evidence>
<dbReference type="InterPro" id="IPR043136">
    <property type="entry name" value="B30.2/SPRY_sf"/>
</dbReference>
<evidence type="ECO:0000313" key="13">
    <source>
        <dbReference type="RefSeq" id="XP_018090926.1"/>
    </source>
</evidence>
<dbReference type="InterPro" id="IPR013083">
    <property type="entry name" value="Znf_RING/FYVE/PHD"/>
</dbReference>
<dbReference type="SMART" id="SM00589">
    <property type="entry name" value="PRY"/>
    <property type="match status" value="1"/>
</dbReference>
<dbReference type="CDD" id="cd12891">
    <property type="entry name" value="SPRY_PRY_C-I_2"/>
    <property type="match status" value="1"/>
</dbReference>
<dbReference type="InterPro" id="IPR000315">
    <property type="entry name" value="Znf_B-box"/>
</dbReference>
<evidence type="ECO:0000256" key="7">
    <source>
        <dbReference type="PROSITE-ProRule" id="PRU00024"/>
    </source>
</evidence>
<dbReference type="CDD" id="cd16597">
    <property type="entry name" value="RING-HC_TRIM25_C-IV"/>
    <property type="match status" value="1"/>
</dbReference>
<dbReference type="RefSeq" id="XP_018090926.1">
    <property type="nucleotide sequence ID" value="XM_018235437.2"/>
</dbReference>
<evidence type="ECO:0000259" key="9">
    <source>
        <dbReference type="PROSITE" id="PS50089"/>
    </source>
</evidence>
<dbReference type="SUPFAM" id="SSF57850">
    <property type="entry name" value="RING/U-box"/>
    <property type="match status" value="1"/>
</dbReference>
<dbReference type="GO" id="GO:0005737">
    <property type="term" value="C:cytoplasm"/>
    <property type="evidence" value="ECO:0007669"/>
    <property type="project" value="UniProtKB-ARBA"/>
</dbReference>
<dbReference type="Gene3D" id="4.10.830.40">
    <property type="match status" value="1"/>
</dbReference>
<dbReference type="PROSITE" id="PS50119">
    <property type="entry name" value="ZF_BBOX"/>
    <property type="match status" value="1"/>
</dbReference>
<evidence type="ECO:0000256" key="4">
    <source>
        <dbReference type="ARBA" id="ARBA00022833"/>
    </source>
</evidence>
<feature type="domain" description="RING-type" evidence="9">
    <location>
        <begin position="26"/>
        <end position="69"/>
    </location>
</feature>
<evidence type="ECO:0000259" key="11">
    <source>
        <dbReference type="PROSITE" id="PS50188"/>
    </source>
</evidence>
<dbReference type="Pfam" id="PF00643">
    <property type="entry name" value="zf-B_box"/>
    <property type="match status" value="1"/>
</dbReference>
<dbReference type="InterPro" id="IPR027370">
    <property type="entry name" value="Znf-RING_euk"/>
</dbReference>
<dbReference type="SUPFAM" id="SSF49899">
    <property type="entry name" value="Concanavalin A-like lectins/glucanases"/>
    <property type="match status" value="1"/>
</dbReference>
<dbReference type="GO" id="GO:0008270">
    <property type="term" value="F:zinc ion binding"/>
    <property type="evidence" value="ECO:0007669"/>
    <property type="project" value="UniProtKB-KW"/>
</dbReference>
<dbReference type="InterPro" id="IPR003877">
    <property type="entry name" value="SPRY_dom"/>
</dbReference>
<dbReference type="Gene3D" id="3.30.160.60">
    <property type="entry name" value="Classic Zinc Finger"/>
    <property type="match status" value="1"/>
</dbReference>
<dbReference type="Proteomes" id="UP000186698">
    <property type="component" value="Chromosome 9_10L"/>
</dbReference>
<evidence type="ECO:0000256" key="1">
    <source>
        <dbReference type="ARBA" id="ARBA00022588"/>
    </source>
</evidence>
<dbReference type="PROSITE" id="PS50188">
    <property type="entry name" value="B302_SPRY"/>
    <property type="match status" value="1"/>
</dbReference>
<evidence type="ECO:0000256" key="2">
    <source>
        <dbReference type="ARBA" id="ARBA00022723"/>
    </source>
</evidence>
<keyword evidence="2" id="KW-0479">Metal-binding</keyword>
<feature type="domain" description="B box-type" evidence="10">
    <location>
        <begin position="149"/>
        <end position="190"/>
    </location>
</feature>
<dbReference type="Gene3D" id="3.30.40.10">
    <property type="entry name" value="Zinc/RING finger domain, C3HC4 (zinc finger)"/>
    <property type="match status" value="1"/>
</dbReference>
<dbReference type="InterPro" id="IPR001841">
    <property type="entry name" value="Znf_RING"/>
</dbReference>
<protein>
    <submittedName>
        <fullName evidence="13">E3 ubiquitin-protein ligase Midline-1</fullName>
    </submittedName>
</protein>
<dbReference type="SMART" id="SM00184">
    <property type="entry name" value="RING"/>
    <property type="match status" value="1"/>
</dbReference>
<proteinExistence type="predicted"/>
<dbReference type="CDD" id="cd19769">
    <property type="entry name" value="Bbox2_TRIM16-like"/>
    <property type="match status" value="1"/>
</dbReference>
<dbReference type="InterPro" id="IPR051051">
    <property type="entry name" value="E3_ubiq-ligase_TRIM/RNF"/>
</dbReference>
<dbReference type="AlphaFoldDB" id="A0A8J0TVA6"/>
<reference evidence="13" key="1">
    <citation type="submission" date="2025-08" db="UniProtKB">
        <authorList>
            <consortium name="RefSeq"/>
        </authorList>
    </citation>
    <scope>IDENTIFICATION</scope>
    <source>
        <strain evidence="13">J_2021</strain>
        <tissue evidence="13">Erythrocytes</tissue>
    </source>
</reference>
<dbReference type="PANTHER" id="PTHR25465">
    <property type="entry name" value="B-BOX DOMAIN CONTAINING"/>
    <property type="match status" value="1"/>
</dbReference>
<name>A0A8J0TVA6_XENLA</name>
<dbReference type="Pfam" id="PF00622">
    <property type="entry name" value="SPRY"/>
    <property type="match status" value="1"/>
</dbReference>
<dbReference type="InterPro" id="IPR006574">
    <property type="entry name" value="PRY"/>
</dbReference>
<keyword evidence="3 7" id="KW-0863">Zinc-finger</keyword>
<gene>
    <name evidence="13" type="primary">LOC108701163</name>
</gene>
<keyword evidence="1" id="KW-0399">Innate immunity</keyword>
<evidence type="ECO:0000256" key="8">
    <source>
        <dbReference type="SAM" id="SignalP"/>
    </source>
</evidence>
<evidence type="ECO:0000313" key="12">
    <source>
        <dbReference type="Proteomes" id="UP000186698"/>
    </source>
</evidence>
<organism evidence="12 13">
    <name type="scientific">Xenopus laevis</name>
    <name type="common">African clawed frog</name>
    <dbReference type="NCBI Taxonomy" id="8355"/>
    <lineage>
        <taxon>Eukaryota</taxon>
        <taxon>Metazoa</taxon>
        <taxon>Chordata</taxon>
        <taxon>Craniata</taxon>
        <taxon>Vertebrata</taxon>
        <taxon>Euteleostomi</taxon>
        <taxon>Amphibia</taxon>
        <taxon>Batrachia</taxon>
        <taxon>Anura</taxon>
        <taxon>Pipoidea</taxon>
        <taxon>Pipidae</taxon>
        <taxon>Xenopodinae</taxon>
        <taxon>Xenopus</taxon>
        <taxon>Xenopus</taxon>
    </lineage>
</organism>
<dbReference type="InterPro" id="IPR017907">
    <property type="entry name" value="Znf_RING_CS"/>
</dbReference>
<evidence type="ECO:0000256" key="5">
    <source>
        <dbReference type="ARBA" id="ARBA00022859"/>
    </source>
</evidence>
<keyword evidence="5" id="KW-0391">Immunity</keyword>
<keyword evidence="8" id="KW-0732">Signal</keyword>
<keyword evidence="4" id="KW-0862">Zinc</keyword>
<keyword evidence="12" id="KW-1185">Reference proteome</keyword>
<feature type="domain" description="B30.2/SPRY" evidence="11">
    <location>
        <begin position="349"/>
        <end position="544"/>
    </location>
</feature>
<dbReference type="Gene3D" id="2.60.120.920">
    <property type="match status" value="1"/>
</dbReference>
<dbReference type="SMART" id="SM00336">
    <property type="entry name" value="BBOX"/>
    <property type="match status" value="1"/>
</dbReference>
<feature type="chain" id="PRO_5035327164" evidence="8">
    <location>
        <begin position="17"/>
        <end position="546"/>
    </location>
</feature>